<comment type="subcellular location">
    <subcellularLocation>
        <location evidence="1">Cell membrane</location>
        <topology evidence="1">Multi-pass membrane protein</topology>
    </subcellularLocation>
</comment>
<dbReference type="CDD" id="cd00637">
    <property type="entry name" value="7tm_classA_rhodopsin-like"/>
    <property type="match status" value="1"/>
</dbReference>
<dbReference type="Proteomes" id="UP000001593">
    <property type="component" value="Unassembled WGS sequence"/>
</dbReference>
<dbReference type="SUPFAM" id="SSF81321">
    <property type="entry name" value="Family A G protein-coupled receptor-like"/>
    <property type="match status" value="1"/>
</dbReference>
<dbReference type="PROSITE" id="PS00237">
    <property type="entry name" value="G_PROTEIN_RECEP_F1_1"/>
    <property type="match status" value="1"/>
</dbReference>
<organism evidence="12 13">
    <name type="scientific">Nematostella vectensis</name>
    <name type="common">Starlet sea anemone</name>
    <dbReference type="NCBI Taxonomy" id="45351"/>
    <lineage>
        <taxon>Eukaryota</taxon>
        <taxon>Metazoa</taxon>
        <taxon>Cnidaria</taxon>
        <taxon>Anthozoa</taxon>
        <taxon>Hexacorallia</taxon>
        <taxon>Actiniaria</taxon>
        <taxon>Edwardsiidae</taxon>
        <taxon>Nematostella</taxon>
    </lineage>
</organism>
<evidence type="ECO:0000256" key="10">
    <source>
        <dbReference type="SAM" id="Phobius"/>
    </source>
</evidence>
<dbReference type="HOGENOM" id="CLU_009579_3_6_1"/>
<dbReference type="GO" id="GO:0043410">
    <property type="term" value="P:positive regulation of MAPK cascade"/>
    <property type="evidence" value="ECO:0000318"/>
    <property type="project" value="GO_Central"/>
</dbReference>
<feature type="domain" description="G-protein coupled receptors family 1 profile" evidence="11">
    <location>
        <begin position="41"/>
        <end position="293"/>
    </location>
</feature>
<dbReference type="InParanoid" id="A7SBW7"/>
<keyword evidence="3 9" id="KW-0812">Transmembrane</keyword>
<evidence type="ECO:0000256" key="2">
    <source>
        <dbReference type="ARBA" id="ARBA00022475"/>
    </source>
</evidence>
<evidence type="ECO:0000256" key="9">
    <source>
        <dbReference type="RuleBase" id="RU000688"/>
    </source>
</evidence>
<feature type="transmembrane region" description="Helical" evidence="10">
    <location>
        <begin position="273"/>
        <end position="296"/>
    </location>
</feature>
<dbReference type="PANTHER" id="PTHR24249:SF372">
    <property type="entry name" value="G-PROTEIN COUPLED RECEPTORS FAMILY 1 PROFILE DOMAIN-CONTAINING PROTEIN"/>
    <property type="match status" value="1"/>
</dbReference>
<dbReference type="PROSITE" id="PS50262">
    <property type="entry name" value="G_PROTEIN_RECEP_F1_2"/>
    <property type="match status" value="1"/>
</dbReference>
<keyword evidence="8 9" id="KW-0807">Transducer</keyword>
<dbReference type="PRINTS" id="PR00237">
    <property type="entry name" value="GPCRRHODOPSN"/>
</dbReference>
<keyword evidence="13" id="KW-1185">Reference proteome</keyword>
<dbReference type="EMBL" id="DS469619">
    <property type="protein sequence ID" value="EDO38798.1"/>
    <property type="molecule type" value="Genomic_DNA"/>
</dbReference>
<comment type="similarity">
    <text evidence="9">Belongs to the G-protein coupled receptor 1 family.</text>
</comment>
<feature type="transmembrane region" description="Helical" evidence="10">
    <location>
        <begin position="175"/>
        <end position="198"/>
    </location>
</feature>
<protein>
    <recommendedName>
        <fullName evidence="11">G-protein coupled receptors family 1 profile domain-containing protein</fullName>
    </recommendedName>
</protein>
<evidence type="ECO:0000313" key="13">
    <source>
        <dbReference type="Proteomes" id="UP000001593"/>
    </source>
</evidence>
<dbReference type="AlphaFoldDB" id="A7SBW7"/>
<evidence type="ECO:0000256" key="1">
    <source>
        <dbReference type="ARBA" id="ARBA00004651"/>
    </source>
</evidence>
<dbReference type="PhylomeDB" id="A7SBW7"/>
<keyword evidence="4 10" id="KW-1133">Transmembrane helix</keyword>
<dbReference type="GO" id="GO:0005886">
    <property type="term" value="C:plasma membrane"/>
    <property type="evidence" value="ECO:0000318"/>
    <property type="project" value="GO_Central"/>
</dbReference>
<dbReference type="KEGG" id="nve:5510382"/>
<dbReference type="STRING" id="45351.A7SBW7"/>
<dbReference type="InterPro" id="IPR050569">
    <property type="entry name" value="TAAR"/>
</dbReference>
<dbReference type="GO" id="GO:0004930">
    <property type="term" value="F:G protein-coupled receptor activity"/>
    <property type="evidence" value="ECO:0000318"/>
    <property type="project" value="GO_Central"/>
</dbReference>
<evidence type="ECO:0000256" key="7">
    <source>
        <dbReference type="ARBA" id="ARBA00023170"/>
    </source>
</evidence>
<evidence type="ECO:0000256" key="3">
    <source>
        <dbReference type="ARBA" id="ARBA00022692"/>
    </source>
</evidence>
<dbReference type="PANTHER" id="PTHR24249">
    <property type="entry name" value="HISTAMINE RECEPTOR-RELATED G-PROTEIN COUPLED RECEPTOR"/>
    <property type="match status" value="1"/>
</dbReference>
<evidence type="ECO:0000256" key="6">
    <source>
        <dbReference type="ARBA" id="ARBA00023136"/>
    </source>
</evidence>
<feature type="transmembrane region" description="Helical" evidence="10">
    <location>
        <begin position="29"/>
        <end position="50"/>
    </location>
</feature>
<dbReference type="Gene3D" id="1.20.1070.10">
    <property type="entry name" value="Rhodopsin 7-helix transmembrane proteins"/>
    <property type="match status" value="1"/>
</dbReference>
<dbReference type="Pfam" id="PF00001">
    <property type="entry name" value="7tm_1"/>
    <property type="match status" value="1"/>
</dbReference>
<dbReference type="GO" id="GO:0071880">
    <property type="term" value="P:adenylate cyclase-activating adrenergic receptor signaling pathway"/>
    <property type="evidence" value="ECO:0000318"/>
    <property type="project" value="GO_Central"/>
</dbReference>
<sequence>MASTNESGSIFANTTFKGDPKPLLEAFDYIKIFITVGIIVGNSLVIYVIMAVRSLREHASPNWYILSLGIADLLVGLVNNPGYYICLRVSCSPLVKKVWLHCANFTFLASSYNLCALTLDRYMAVIHPFRHHAFMTPARCISVIVTAWVASLLLQLIGFIVSLDNDPLANYIDTIIYVILANTIPSVFVIFSYVRILIQVRRHKKQIETHEMQLAANSHEIIQREKSTKRIGNRVRTSWATVGIVVLVFVTSNAFVQYWFICTLSGSCSTSPAFIKFLVAGRYINSCVNFFVYVIMKEDFRCGIRKMMSCKREN</sequence>
<name>A7SBW7_NEMVE</name>
<dbReference type="OrthoDB" id="5980742at2759"/>
<dbReference type="OMA" id="QIETHEM"/>
<feature type="transmembrane region" description="Helical" evidence="10">
    <location>
        <begin position="239"/>
        <end position="261"/>
    </location>
</feature>
<dbReference type="InterPro" id="IPR017452">
    <property type="entry name" value="GPCR_Rhodpsn_7TM"/>
</dbReference>
<keyword evidence="5 9" id="KW-0297">G-protein coupled receptor</keyword>
<dbReference type="InterPro" id="IPR000276">
    <property type="entry name" value="GPCR_Rhodpsn"/>
</dbReference>
<evidence type="ECO:0000256" key="8">
    <source>
        <dbReference type="ARBA" id="ARBA00023224"/>
    </source>
</evidence>
<feature type="transmembrane region" description="Helical" evidence="10">
    <location>
        <begin position="98"/>
        <end position="119"/>
    </location>
</feature>
<evidence type="ECO:0000256" key="5">
    <source>
        <dbReference type="ARBA" id="ARBA00023040"/>
    </source>
</evidence>
<keyword evidence="2" id="KW-1003">Cell membrane</keyword>
<proteinExistence type="inferred from homology"/>
<accession>A7SBW7</accession>
<dbReference type="SMART" id="SM01381">
    <property type="entry name" value="7TM_GPCR_Srsx"/>
    <property type="match status" value="1"/>
</dbReference>
<keyword evidence="6 10" id="KW-0472">Membrane</keyword>
<reference evidence="12 13" key="1">
    <citation type="journal article" date="2007" name="Science">
        <title>Sea anemone genome reveals ancestral eumetazoan gene repertoire and genomic organization.</title>
        <authorList>
            <person name="Putnam N.H."/>
            <person name="Srivastava M."/>
            <person name="Hellsten U."/>
            <person name="Dirks B."/>
            <person name="Chapman J."/>
            <person name="Salamov A."/>
            <person name="Terry A."/>
            <person name="Shapiro H."/>
            <person name="Lindquist E."/>
            <person name="Kapitonov V.V."/>
            <person name="Jurka J."/>
            <person name="Genikhovich G."/>
            <person name="Grigoriev I.V."/>
            <person name="Lucas S.M."/>
            <person name="Steele R.E."/>
            <person name="Finnerty J.R."/>
            <person name="Technau U."/>
            <person name="Martindale M.Q."/>
            <person name="Rokhsar D.S."/>
        </authorList>
    </citation>
    <scope>NUCLEOTIDE SEQUENCE [LARGE SCALE GENOMIC DNA]</scope>
    <source>
        <strain evidence="13">CH2 X CH6</strain>
    </source>
</reference>
<feature type="transmembrane region" description="Helical" evidence="10">
    <location>
        <begin position="140"/>
        <end position="163"/>
    </location>
</feature>
<evidence type="ECO:0000259" key="11">
    <source>
        <dbReference type="PROSITE" id="PS50262"/>
    </source>
</evidence>
<keyword evidence="7 9" id="KW-0675">Receptor</keyword>
<feature type="transmembrane region" description="Helical" evidence="10">
    <location>
        <begin position="62"/>
        <end position="78"/>
    </location>
</feature>
<evidence type="ECO:0000313" key="12">
    <source>
        <dbReference type="EMBL" id="EDO38798.1"/>
    </source>
</evidence>
<gene>
    <name evidence="12" type="ORF">NEMVEDRAFT_v1g209900</name>
</gene>
<evidence type="ECO:0000256" key="4">
    <source>
        <dbReference type="ARBA" id="ARBA00022989"/>
    </source>
</evidence>
<dbReference type="eggNOG" id="KOG3656">
    <property type="taxonomic scope" value="Eukaryota"/>
</dbReference>